<dbReference type="Pfam" id="PF13472">
    <property type="entry name" value="Lipase_GDSL_2"/>
    <property type="match status" value="1"/>
</dbReference>
<feature type="signal peptide" evidence="1">
    <location>
        <begin position="1"/>
        <end position="24"/>
    </location>
</feature>
<dbReference type="Proteomes" id="UP000286501">
    <property type="component" value="Unassembled WGS sequence"/>
</dbReference>
<dbReference type="RefSeq" id="WP_118200114.1">
    <property type="nucleotide sequence ID" value="NZ_QRIE01000011.1"/>
</dbReference>
<dbReference type="CDD" id="cd00229">
    <property type="entry name" value="SGNH_hydrolase"/>
    <property type="match status" value="1"/>
</dbReference>
<dbReference type="InterPro" id="IPR036514">
    <property type="entry name" value="SGNH_hydro_sf"/>
</dbReference>
<dbReference type="InterPro" id="IPR051532">
    <property type="entry name" value="Ester_Hydrolysis_Enzymes"/>
</dbReference>
<evidence type="ECO:0000256" key="1">
    <source>
        <dbReference type="SAM" id="SignalP"/>
    </source>
</evidence>
<organism evidence="3 4">
    <name type="scientific">Segatella copri</name>
    <dbReference type="NCBI Taxonomy" id="165179"/>
    <lineage>
        <taxon>Bacteria</taxon>
        <taxon>Pseudomonadati</taxon>
        <taxon>Bacteroidota</taxon>
        <taxon>Bacteroidia</taxon>
        <taxon>Bacteroidales</taxon>
        <taxon>Prevotellaceae</taxon>
        <taxon>Segatella</taxon>
    </lineage>
</organism>
<sequence>MKKQIMITLALALTLAMPTLPAFAQKAMSKKEIAEKEKAFKNLQHPWKGKKVAYFGDSITDPNIKASKVKYWGFLQDWLGITPYVYGVSGRQWNDIPRQADQLQKEHGDDFDAILIFMGTNDYNNGVPVGEWYTETFDSVRVARHKPSEMVQRRHRHFCMDKNTLKGRINIAMSKLKQMYPTKQIVVMTPVHRALFASGDKNIQPDEMYENARGIFFDEYVKAIKETGNVWAVPVIDLNSLSGLFPFYDAGAQMFNKPDTDRLHPNDAGHSRMAKTIMQQLSALPCVF</sequence>
<feature type="chain" id="PRO_5043188054" evidence="1">
    <location>
        <begin position="25"/>
        <end position="288"/>
    </location>
</feature>
<dbReference type="SUPFAM" id="SSF52266">
    <property type="entry name" value="SGNH hydrolase"/>
    <property type="match status" value="1"/>
</dbReference>
<gene>
    <name evidence="3" type="ORF">DW250_01530</name>
</gene>
<feature type="domain" description="SGNH hydrolase-type esterase" evidence="2">
    <location>
        <begin position="55"/>
        <end position="271"/>
    </location>
</feature>
<evidence type="ECO:0000259" key="2">
    <source>
        <dbReference type="Pfam" id="PF13472"/>
    </source>
</evidence>
<protein>
    <submittedName>
        <fullName evidence="3">SGNH/GDSL hydrolase family protein</fullName>
    </submittedName>
</protein>
<keyword evidence="1" id="KW-0732">Signal</keyword>
<evidence type="ECO:0000313" key="4">
    <source>
        <dbReference type="Proteomes" id="UP000286501"/>
    </source>
</evidence>
<dbReference type="EMBL" id="QRIN01000004">
    <property type="protein sequence ID" value="RHG68888.1"/>
    <property type="molecule type" value="Genomic_DNA"/>
</dbReference>
<dbReference type="InterPro" id="IPR013830">
    <property type="entry name" value="SGNH_hydro"/>
</dbReference>
<dbReference type="PANTHER" id="PTHR30383">
    <property type="entry name" value="THIOESTERASE 1/PROTEASE 1/LYSOPHOSPHOLIPASE L1"/>
    <property type="match status" value="1"/>
</dbReference>
<accession>A0A3R6IJ01</accession>
<evidence type="ECO:0000313" key="3">
    <source>
        <dbReference type="EMBL" id="RHG68888.1"/>
    </source>
</evidence>
<keyword evidence="3" id="KW-0378">Hydrolase</keyword>
<dbReference type="AlphaFoldDB" id="A0A3R6IJ01"/>
<name>A0A3R6IJ01_9BACT</name>
<dbReference type="GO" id="GO:0004622">
    <property type="term" value="F:phosphatidylcholine lysophospholipase activity"/>
    <property type="evidence" value="ECO:0007669"/>
    <property type="project" value="TreeGrafter"/>
</dbReference>
<dbReference type="Gene3D" id="3.40.50.1110">
    <property type="entry name" value="SGNH hydrolase"/>
    <property type="match status" value="1"/>
</dbReference>
<reference evidence="3 4" key="1">
    <citation type="submission" date="2018-08" db="EMBL/GenBank/DDBJ databases">
        <title>A genome reference for cultivated species of the human gut microbiota.</title>
        <authorList>
            <person name="Zou Y."/>
            <person name="Xue W."/>
            <person name="Luo G."/>
        </authorList>
    </citation>
    <scope>NUCLEOTIDE SEQUENCE [LARGE SCALE GENOMIC DNA]</scope>
    <source>
        <strain evidence="3 4">AM22-1</strain>
    </source>
</reference>
<proteinExistence type="predicted"/>
<comment type="caution">
    <text evidence="3">The sequence shown here is derived from an EMBL/GenBank/DDBJ whole genome shotgun (WGS) entry which is preliminary data.</text>
</comment>
<dbReference type="PANTHER" id="PTHR30383:SF5">
    <property type="entry name" value="SGNH HYDROLASE-TYPE ESTERASE DOMAIN-CONTAINING PROTEIN"/>
    <property type="match status" value="1"/>
</dbReference>